<name>E8TEG8_MESCW</name>
<dbReference type="GO" id="GO:0006355">
    <property type="term" value="P:regulation of DNA-templated transcription"/>
    <property type="evidence" value="ECO:0007669"/>
    <property type="project" value="InterPro"/>
</dbReference>
<dbReference type="AlphaFoldDB" id="E8TEG8"/>
<protein>
    <submittedName>
        <fullName evidence="2">Regulatory protein LuxR</fullName>
    </submittedName>
</protein>
<dbReference type="KEGG" id="mci:Mesci_5486"/>
<dbReference type="OrthoDB" id="5497412at2"/>
<dbReference type="eggNOG" id="COG2771">
    <property type="taxonomic scope" value="Bacteria"/>
</dbReference>
<dbReference type="InterPro" id="IPR000792">
    <property type="entry name" value="Tscrpt_reg_LuxR_C"/>
</dbReference>
<dbReference type="EMBL" id="CP002447">
    <property type="protein sequence ID" value="ADV14583.1"/>
    <property type="molecule type" value="Genomic_DNA"/>
</dbReference>
<dbReference type="Gene3D" id="1.10.10.10">
    <property type="entry name" value="Winged helix-like DNA-binding domain superfamily/Winged helix DNA-binding domain"/>
    <property type="match status" value="1"/>
</dbReference>
<dbReference type="GO" id="GO:0003677">
    <property type="term" value="F:DNA binding"/>
    <property type="evidence" value="ECO:0007669"/>
    <property type="project" value="InterPro"/>
</dbReference>
<dbReference type="STRING" id="765698.Mesci_5486"/>
<evidence type="ECO:0000313" key="3">
    <source>
        <dbReference type="Proteomes" id="UP000007471"/>
    </source>
</evidence>
<dbReference type="InterPro" id="IPR016032">
    <property type="entry name" value="Sig_transdc_resp-reg_C-effctor"/>
</dbReference>
<accession>E8TEG8</accession>
<dbReference type="SUPFAM" id="SSF46894">
    <property type="entry name" value="C-terminal effector domain of the bipartite response regulators"/>
    <property type="match status" value="1"/>
</dbReference>
<evidence type="ECO:0000313" key="2">
    <source>
        <dbReference type="EMBL" id="ADV14583.1"/>
    </source>
</evidence>
<dbReference type="PATRIC" id="fig|765698.3.peg.6022"/>
<feature type="domain" description="HTH luxR-type" evidence="1">
    <location>
        <begin position="472"/>
        <end position="529"/>
    </location>
</feature>
<organism evidence="2 3">
    <name type="scientific">Mesorhizobium ciceri biovar biserrulae (strain HAMBI 2942 / LMG 23838 / WSM1271)</name>
    <dbReference type="NCBI Taxonomy" id="765698"/>
    <lineage>
        <taxon>Bacteria</taxon>
        <taxon>Pseudomonadati</taxon>
        <taxon>Pseudomonadota</taxon>
        <taxon>Alphaproteobacteria</taxon>
        <taxon>Hyphomicrobiales</taxon>
        <taxon>Phyllobacteriaceae</taxon>
        <taxon>Mesorhizobium</taxon>
    </lineage>
</organism>
<dbReference type="Proteomes" id="UP000007471">
    <property type="component" value="Chromosome"/>
</dbReference>
<gene>
    <name evidence="2" type="ordered locus">Mesci_5486</name>
</gene>
<dbReference type="InterPro" id="IPR036388">
    <property type="entry name" value="WH-like_DNA-bd_sf"/>
</dbReference>
<sequence>MADVTTEAVSAVVGRVYEAAYDQERWFDAVTSLRDLFGGSRACILHVSPRTAKAVASDLDPELSSQKAIDTLMRDPLTAASAALPVGKVYRWPPPPDEPAFRRSELWQDWLRPRDIYKGLACNLIAANGSHWILSVDRGPRQDAFGKEDIELLQKIVPHVLRAGQIGRRLENTSALASAFARLPFGVLLVNGHCQIAQMNEAAEAILARRDSPLTLKDGTIVATGVQDTQELQRLVVDACSLVDGVMRGTGGTLLVPSDRQRSDLARLVLSVASFVDARAYSLASERCAMIMMTEVACRIPEGFEMHVHGLEDGAHEPEHFALLDRLRPDMARASLAATRLGLERARGTVNALATIGLPAAVLAGNGRVRATNTLFDQEKTLFVATAFGGIALANPESNRLFQVAVQARDGEPVSRSIPLRSALPPPVVVHVLPLKQDADAHDLFGGCDLLIVATAISASTLVPSPTILTGLFDLTAAEVRLATALAKGLNLQAAAAEAGLQFSTVRTYLNRIFRKTGTNQQSQLVALLKSAHPFQQ</sequence>
<proteinExistence type="predicted"/>
<evidence type="ECO:0000259" key="1">
    <source>
        <dbReference type="SMART" id="SM00421"/>
    </source>
</evidence>
<dbReference type="HOGENOM" id="CLU_037939_3_0_5"/>
<dbReference type="SMART" id="SM00421">
    <property type="entry name" value="HTH_LUXR"/>
    <property type="match status" value="1"/>
</dbReference>
<reference evidence="3" key="1">
    <citation type="submission" date="2011-01" db="EMBL/GenBank/DDBJ databases">
        <title>Complete sequence of chromosome of Mesorhizobium ciceri bv. biserrulae WSM1271.</title>
        <authorList>
            <person name="Lucas S."/>
            <person name="Copeland A."/>
            <person name="Lapidus A."/>
            <person name="Cheng J.-F."/>
            <person name="Goodwin L."/>
            <person name="Pitluck S."/>
            <person name="Teshima H."/>
            <person name="Detter J.C."/>
            <person name="Han C."/>
            <person name="Tapia R."/>
            <person name="Land M."/>
            <person name="Hauser L."/>
            <person name="Kyrpides N."/>
            <person name="Ivanova N."/>
            <person name="Nandasena K."/>
            <person name="Reeve W.G."/>
            <person name="Howieson J.G."/>
            <person name="O'Hara G."/>
            <person name="Tiwari R.P."/>
            <person name="Woyke T."/>
        </authorList>
    </citation>
    <scope>NUCLEOTIDE SEQUENCE [LARGE SCALE GENOMIC DNA]</scope>
    <source>
        <strain evidence="3">HAMBI 2942 / LMG 23838 / WSM1271</strain>
    </source>
</reference>